<dbReference type="Gene3D" id="3.40.605.10">
    <property type="entry name" value="Aldehyde Dehydrogenase, Chain A, domain 1"/>
    <property type="match status" value="1"/>
</dbReference>
<proteinExistence type="predicted"/>
<dbReference type="InterPro" id="IPR016162">
    <property type="entry name" value="Ald_DH_N"/>
</dbReference>
<name>T1B7R7_9ZZZZ</name>
<comment type="caution">
    <text evidence="2">The sequence shown here is derived from an EMBL/GenBank/DDBJ whole genome shotgun (WGS) entry which is preliminary data.</text>
</comment>
<sequence>MLADSLSGDAPLPEAGTEPLHGRIDRTFKHFIGGKQSRPDGGLSSPVNDPRGRLAGWVARGNRKDIRDAVEAAFRAGKWGDATAHLRSQILFYIGENLAVRRDELAARLG</sequence>
<reference evidence="2" key="1">
    <citation type="submission" date="2013-08" db="EMBL/GenBank/DDBJ databases">
        <authorList>
            <person name="Mendez C."/>
            <person name="Richter M."/>
            <person name="Ferrer M."/>
            <person name="Sanchez J."/>
        </authorList>
    </citation>
    <scope>NUCLEOTIDE SEQUENCE</scope>
</reference>
<organism evidence="2">
    <name type="scientific">mine drainage metagenome</name>
    <dbReference type="NCBI Taxonomy" id="410659"/>
    <lineage>
        <taxon>unclassified sequences</taxon>
        <taxon>metagenomes</taxon>
        <taxon>ecological metagenomes</taxon>
    </lineage>
</organism>
<feature type="region of interest" description="Disordered" evidence="1">
    <location>
        <begin position="32"/>
        <end position="51"/>
    </location>
</feature>
<dbReference type="SUPFAM" id="SSF53720">
    <property type="entry name" value="ALDH-like"/>
    <property type="match status" value="1"/>
</dbReference>
<accession>T1B7R7</accession>
<evidence type="ECO:0000313" key="2">
    <source>
        <dbReference type="EMBL" id="EQD64508.1"/>
    </source>
</evidence>
<keyword evidence="2" id="KW-0560">Oxidoreductase</keyword>
<feature type="non-terminal residue" evidence="2">
    <location>
        <position position="110"/>
    </location>
</feature>
<dbReference type="GO" id="GO:0016491">
    <property type="term" value="F:oxidoreductase activity"/>
    <property type="evidence" value="ECO:0007669"/>
    <property type="project" value="UniProtKB-KW"/>
</dbReference>
<evidence type="ECO:0000256" key="1">
    <source>
        <dbReference type="SAM" id="MobiDB-lite"/>
    </source>
</evidence>
<reference evidence="2" key="2">
    <citation type="journal article" date="2014" name="ISME J.">
        <title>Microbial stratification in low pH oxic and suboxic macroscopic growths along an acid mine drainage.</title>
        <authorList>
            <person name="Mendez-Garcia C."/>
            <person name="Mesa V."/>
            <person name="Sprenger R.R."/>
            <person name="Richter M."/>
            <person name="Diez M.S."/>
            <person name="Solano J."/>
            <person name="Bargiela R."/>
            <person name="Golyshina O.V."/>
            <person name="Manteca A."/>
            <person name="Ramos J.L."/>
            <person name="Gallego J.R."/>
            <person name="Llorente I."/>
            <person name="Martins Dos Santos V.A."/>
            <person name="Jensen O.N."/>
            <person name="Pelaez A.I."/>
            <person name="Sanchez J."/>
            <person name="Ferrer M."/>
        </authorList>
    </citation>
    <scope>NUCLEOTIDE SEQUENCE</scope>
</reference>
<gene>
    <name evidence="2" type="ORF">B1A_08823</name>
</gene>
<dbReference type="EMBL" id="AUZX01006284">
    <property type="protein sequence ID" value="EQD64508.1"/>
    <property type="molecule type" value="Genomic_DNA"/>
</dbReference>
<protein>
    <submittedName>
        <fullName evidence="2">Aldehyde dehydrogenase domain protein</fullName>
        <ecNumber evidence="2">1.-.-.-</ecNumber>
    </submittedName>
</protein>
<dbReference type="InterPro" id="IPR016161">
    <property type="entry name" value="Ald_DH/histidinol_DH"/>
</dbReference>
<dbReference type="EC" id="1.-.-.-" evidence="2"/>
<feature type="region of interest" description="Disordered" evidence="1">
    <location>
        <begin position="1"/>
        <end position="23"/>
    </location>
</feature>
<dbReference type="AlphaFoldDB" id="T1B7R7"/>